<comment type="catalytic activity">
    <reaction evidence="6">
        <text>L-seryl-[protein] + ATP = O-phospho-L-seryl-[protein] + ADP + H(+)</text>
        <dbReference type="Rhea" id="RHEA:17989"/>
        <dbReference type="Rhea" id="RHEA-COMP:9863"/>
        <dbReference type="Rhea" id="RHEA-COMP:11604"/>
        <dbReference type="ChEBI" id="CHEBI:15378"/>
        <dbReference type="ChEBI" id="CHEBI:29999"/>
        <dbReference type="ChEBI" id="CHEBI:30616"/>
        <dbReference type="ChEBI" id="CHEBI:83421"/>
        <dbReference type="ChEBI" id="CHEBI:456216"/>
        <dbReference type="EC" id="2.7.11.1"/>
    </reaction>
</comment>
<comment type="catalytic activity">
    <reaction evidence="5">
        <text>L-threonyl-[protein] + ATP = O-phospho-L-threonyl-[protein] + ADP + H(+)</text>
        <dbReference type="Rhea" id="RHEA:46608"/>
        <dbReference type="Rhea" id="RHEA-COMP:11060"/>
        <dbReference type="Rhea" id="RHEA-COMP:11605"/>
        <dbReference type="ChEBI" id="CHEBI:15378"/>
        <dbReference type="ChEBI" id="CHEBI:30013"/>
        <dbReference type="ChEBI" id="CHEBI:30616"/>
        <dbReference type="ChEBI" id="CHEBI:61977"/>
        <dbReference type="ChEBI" id="CHEBI:456216"/>
        <dbReference type="EC" id="2.7.11.1"/>
    </reaction>
</comment>
<keyword evidence="3 8" id="KW-0732">Signal</keyword>
<feature type="signal peptide" evidence="8">
    <location>
        <begin position="1"/>
        <end position="20"/>
    </location>
</feature>
<evidence type="ECO:0000256" key="5">
    <source>
        <dbReference type="ARBA" id="ARBA00047899"/>
    </source>
</evidence>
<dbReference type="Pfam" id="PF14380">
    <property type="entry name" value="WAK_assoc"/>
    <property type="match status" value="1"/>
</dbReference>
<evidence type="ECO:0000256" key="4">
    <source>
        <dbReference type="ARBA" id="ARBA00023180"/>
    </source>
</evidence>
<evidence type="ECO:0000256" key="3">
    <source>
        <dbReference type="ARBA" id="ARBA00022729"/>
    </source>
</evidence>
<sequence length="300" mass="33378">MASLFHLFLYITLLHTSINGFNGHSIKPPITARPYFSCGGGVFRYPFWHQDQPSGYCGYPGFGISCGGDGSGPVLRLSGDAYSIMKINYSENTLTLRYVDINNGSCPRAPHGVTLDNSSAFSYTARNNMLRFFYNCTLYPPSLPSMECLRHGTKRSYVFIVGAVPEFDWSGYCETTATVPVIEKSVGGDLVDDFGRGIREGFELTWRSDGGCRSCEDSGGFCGYGGGDLHRNFFCFCSGGRRSSNCHNNGMEYRSPYSRSLLFISEARPILIFSQCNTRSHLTLSLLNFLLYFLLLFLLL</sequence>
<dbReference type="EC" id="2.7.11.1" evidence="2"/>
<dbReference type="InterPro" id="IPR032872">
    <property type="entry name" value="WAK_assoc_C"/>
</dbReference>
<dbReference type="EMBL" id="FN595246">
    <property type="protein sequence ID" value="CBI22882.3"/>
    <property type="molecule type" value="Genomic_DNA"/>
</dbReference>
<dbReference type="PANTHER" id="PTHR33138">
    <property type="entry name" value="OS01G0690200 PROTEIN"/>
    <property type="match status" value="1"/>
</dbReference>
<evidence type="ECO:0000256" key="6">
    <source>
        <dbReference type="ARBA" id="ARBA00048679"/>
    </source>
</evidence>
<name>D7SYL2_VITVI</name>
<dbReference type="AlphaFoldDB" id="D7SYL2"/>
<keyword evidence="7" id="KW-1133">Transmembrane helix</keyword>
<feature type="chain" id="PRO_5003106037" description="non-specific serine/threonine protein kinase" evidence="8">
    <location>
        <begin position="21"/>
        <end position="300"/>
    </location>
</feature>
<evidence type="ECO:0000313" key="11">
    <source>
        <dbReference type="EMBL" id="CBI22882.3"/>
    </source>
</evidence>
<feature type="domain" description="Wall-associated receptor kinase galacturonan-binding" evidence="9">
    <location>
        <begin position="37"/>
        <end position="96"/>
    </location>
</feature>
<reference evidence="12" key="1">
    <citation type="journal article" date="2007" name="Nature">
        <title>The grapevine genome sequence suggests ancestral hexaploidization in major angiosperm phyla.</title>
        <authorList>
            <consortium name="The French-Italian Public Consortium for Grapevine Genome Characterization."/>
            <person name="Jaillon O."/>
            <person name="Aury J.-M."/>
            <person name="Noel B."/>
            <person name="Policriti A."/>
            <person name="Clepet C."/>
            <person name="Casagrande A."/>
            <person name="Choisne N."/>
            <person name="Aubourg S."/>
            <person name="Vitulo N."/>
            <person name="Jubin C."/>
            <person name="Vezzi A."/>
            <person name="Legeai F."/>
            <person name="Hugueney P."/>
            <person name="Dasilva C."/>
            <person name="Horner D."/>
            <person name="Mica E."/>
            <person name="Jublot D."/>
            <person name="Poulain J."/>
            <person name="Bruyere C."/>
            <person name="Billault A."/>
            <person name="Segurens B."/>
            <person name="Gouyvenoux M."/>
            <person name="Ugarte E."/>
            <person name="Cattonaro F."/>
            <person name="Anthouard V."/>
            <person name="Vico V."/>
            <person name="Del Fabbro C."/>
            <person name="Alaux M."/>
            <person name="Di Gaspero G."/>
            <person name="Dumas V."/>
            <person name="Felice N."/>
            <person name="Paillard S."/>
            <person name="Juman I."/>
            <person name="Moroldo M."/>
            <person name="Scalabrin S."/>
            <person name="Canaguier A."/>
            <person name="Le Clainche I."/>
            <person name="Malacrida G."/>
            <person name="Durand E."/>
            <person name="Pesole G."/>
            <person name="Laucou V."/>
            <person name="Chatelet P."/>
            <person name="Merdinoglu D."/>
            <person name="Delledonne M."/>
            <person name="Pezzotti M."/>
            <person name="Lecharny A."/>
            <person name="Scarpelli C."/>
            <person name="Artiguenave F."/>
            <person name="Pe M.E."/>
            <person name="Valle G."/>
            <person name="Morgante M."/>
            <person name="Caboche M."/>
            <person name="Adam-Blondon A.-F."/>
            <person name="Weissenbach J."/>
            <person name="Quetier F."/>
            <person name="Wincker P."/>
        </authorList>
    </citation>
    <scope>NUCLEOTIDE SEQUENCE [LARGE SCALE GENOMIC DNA]</scope>
    <source>
        <strain evidence="12">cv. Pinot noir / PN40024</strain>
    </source>
</reference>
<comment type="subcellular location">
    <subcellularLocation>
        <location evidence="1">Membrane</location>
        <topology evidence="1">Single-pass membrane protein</topology>
    </subcellularLocation>
</comment>
<dbReference type="OMA" id="RDCENSG"/>
<organism evidence="11 12">
    <name type="scientific">Vitis vinifera</name>
    <name type="common">Grape</name>
    <dbReference type="NCBI Taxonomy" id="29760"/>
    <lineage>
        <taxon>Eukaryota</taxon>
        <taxon>Viridiplantae</taxon>
        <taxon>Streptophyta</taxon>
        <taxon>Embryophyta</taxon>
        <taxon>Tracheophyta</taxon>
        <taxon>Spermatophyta</taxon>
        <taxon>Magnoliopsida</taxon>
        <taxon>eudicotyledons</taxon>
        <taxon>Gunneridae</taxon>
        <taxon>Pentapetalae</taxon>
        <taxon>rosids</taxon>
        <taxon>Vitales</taxon>
        <taxon>Vitaceae</taxon>
        <taxon>Viteae</taxon>
        <taxon>Vitis</taxon>
    </lineage>
</organism>
<dbReference type="GO" id="GO:0016020">
    <property type="term" value="C:membrane"/>
    <property type="evidence" value="ECO:0007669"/>
    <property type="project" value="UniProtKB-SubCell"/>
</dbReference>
<keyword evidence="12" id="KW-1185">Reference proteome</keyword>
<dbReference type="InParanoid" id="D7SYL2"/>
<feature type="transmembrane region" description="Helical" evidence="7">
    <location>
        <begin position="282"/>
        <end position="299"/>
    </location>
</feature>
<dbReference type="PaxDb" id="29760-VIT_05s0077g00990.t01"/>
<dbReference type="Proteomes" id="UP000009183">
    <property type="component" value="Chromosome 5"/>
</dbReference>
<dbReference type="Pfam" id="PF13947">
    <property type="entry name" value="GUB_WAK_bind"/>
    <property type="match status" value="1"/>
</dbReference>
<dbReference type="GO" id="GO:0030247">
    <property type="term" value="F:polysaccharide binding"/>
    <property type="evidence" value="ECO:0007669"/>
    <property type="project" value="InterPro"/>
</dbReference>
<dbReference type="InterPro" id="IPR025287">
    <property type="entry name" value="WAK_GUB"/>
</dbReference>
<dbReference type="GO" id="GO:0004674">
    <property type="term" value="F:protein serine/threonine kinase activity"/>
    <property type="evidence" value="ECO:0007669"/>
    <property type="project" value="UniProtKB-EC"/>
</dbReference>
<gene>
    <name evidence="11" type="ordered locus">VIT_05s0077g00990</name>
</gene>
<keyword evidence="4" id="KW-0325">Glycoprotein</keyword>
<protein>
    <recommendedName>
        <fullName evidence="2">non-specific serine/threonine protein kinase</fullName>
        <ecNumber evidence="2">2.7.11.1</ecNumber>
    </recommendedName>
</protein>
<dbReference type="PANTHER" id="PTHR33138:SF51">
    <property type="entry name" value="WALL-ASSOCIATED RECEPTOR KINASE GALACTURONAN-BINDING DOMAIN-CONTAINING PROTEIN"/>
    <property type="match status" value="1"/>
</dbReference>
<evidence type="ECO:0000256" key="1">
    <source>
        <dbReference type="ARBA" id="ARBA00004167"/>
    </source>
</evidence>
<evidence type="ECO:0000256" key="8">
    <source>
        <dbReference type="SAM" id="SignalP"/>
    </source>
</evidence>
<evidence type="ECO:0000256" key="7">
    <source>
        <dbReference type="SAM" id="Phobius"/>
    </source>
</evidence>
<evidence type="ECO:0000256" key="2">
    <source>
        <dbReference type="ARBA" id="ARBA00012513"/>
    </source>
</evidence>
<proteinExistence type="predicted"/>
<dbReference type="HOGENOM" id="CLU_000288_38_4_1"/>
<evidence type="ECO:0000313" key="12">
    <source>
        <dbReference type="Proteomes" id="UP000009183"/>
    </source>
</evidence>
<keyword evidence="7" id="KW-0472">Membrane</keyword>
<evidence type="ECO:0000259" key="10">
    <source>
        <dbReference type="Pfam" id="PF14380"/>
    </source>
</evidence>
<evidence type="ECO:0000259" key="9">
    <source>
        <dbReference type="Pfam" id="PF13947"/>
    </source>
</evidence>
<keyword evidence="7" id="KW-0812">Transmembrane</keyword>
<accession>D7SYL2</accession>
<feature type="domain" description="Wall-associated receptor kinase C-terminal" evidence="10">
    <location>
        <begin position="148"/>
        <end position="239"/>
    </location>
</feature>
<dbReference type="eggNOG" id="KOG1187">
    <property type="taxonomic scope" value="Eukaryota"/>
</dbReference>